<keyword evidence="1" id="KW-0472">Membrane</keyword>
<keyword evidence="1" id="KW-0812">Transmembrane</keyword>
<gene>
    <name evidence="3" type="ORF">NKR23_g6652</name>
</gene>
<feature type="transmembrane region" description="Helical" evidence="1">
    <location>
        <begin position="155"/>
        <end position="172"/>
    </location>
</feature>
<dbReference type="Proteomes" id="UP001174694">
    <property type="component" value="Unassembled WGS sequence"/>
</dbReference>
<feature type="transmembrane region" description="Helical" evidence="1">
    <location>
        <begin position="90"/>
        <end position="114"/>
    </location>
</feature>
<accession>A0AA38RP08</accession>
<reference evidence="3" key="1">
    <citation type="submission" date="2022-07" db="EMBL/GenBank/DDBJ databases">
        <title>Fungi with potential for degradation of polypropylene.</title>
        <authorList>
            <person name="Gostincar C."/>
        </authorList>
    </citation>
    <scope>NUCLEOTIDE SEQUENCE</scope>
    <source>
        <strain evidence="3">EXF-13308</strain>
    </source>
</reference>
<comment type="caution">
    <text evidence="3">The sequence shown here is derived from an EMBL/GenBank/DDBJ whole genome shotgun (WGS) entry which is preliminary data.</text>
</comment>
<dbReference type="InterPro" id="IPR041411">
    <property type="entry name" value="Ldi"/>
</dbReference>
<evidence type="ECO:0000259" key="2">
    <source>
        <dbReference type="Pfam" id="PF18566"/>
    </source>
</evidence>
<evidence type="ECO:0000256" key="1">
    <source>
        <dbReference type="SAM" id="Phobius"/>
    </source>
</evidence>
<keyword evidence="1" id="KW-1133">Transmembrane helix</keyword>
<evidence type="ECO:0000313" key="3">
    <source>
        <dbReference type="EMBL" id="KAJ9143434.1"/>
    </source>
</evidence>
<feature type="transmembrane region" description="Helical" evidence="1">
    <location>
        <begin position="120"/>
        <end position="143"/>
    </location>
</feature>
<proteinExistence type="predicted"/>
<sequence length="671" mass="74035">MSTITVTQTGHVPQYRFEKEPQAESGQAHQKGWGTFDFNSVMIPPSAGLGTTKRYYQRRTMFQYAMLYTFGLWCFYNLQSTAIRAAALGLLFPGAGLVAVGSIPALAAFLITIAGIPVTLFVWFAMGGVLFPLLLWFGSAGLAAALAKDTLVDQAAPVWAAACVIMVTWAVWKSSQINARGRSIQQQRNKYLPAKVKSMQESATPAPPPGSRELDLKTLRFVQHMIERGLTSHDDLSYHDVIDQFQTAAVRYQLYGVVDCLALYLTHYAPNFHGYAAEACRNSIEKSLTKRIMSYWKWERLTGKFTTDYDPINYDNIMVTGYIGVAIGLYASATGDRRYEKKGALDFHIADGVHYKRSFGDLADAMYENMATNDYCLYPCEPNWTYSLCNLIGMSGLIISSRLLGNDYAEKIKPRFERALEDEMTEPDGRILPIRSELTGLTIPGLSGTLSDCINAMNLTCYLPHIGARVWAIIRNEHIYYDDKGRLDVKDLRGADKMDPGNYKAGVGALRAFVAGCAAEFGDEKVRRDALEQLDNEFFPVEATPSGALYNKGLSATSQVVALMARLARYQDLCNATCHGPEPTALQGPLLAECKFPDVLVAKAYSHDGRGMDLVLYNGKAAGKQTLGFERLVPGAKYHLDAGQSFTADTTGKATIEVNLDGRTEFKLTPA</sequence>
<dbReference type="Pfam" id="PF18566">
    <property type="entry name" value="Ldi"/>
    <property type="match status" value="1"/>
</dbReference>
<name>A0AA38RP08_9PEZI</name>
<keyword evidence="4" id="KW-1185">Reference proteome</keyword>
<organism evidence="3 4">
    <name type="scientific">Pleurostoma richardsiae</name>
    <dbReference type="NCBI Taxonomy" id="41990"/>
    <lineage>
        <taxon>Eukaryota</taxon>
        <taxon>Fungi</taxon>
        <taxon>Dikarya</taxon>
        <taxon>Ascomycota</taxon>
        <taxon>Pezizomycotina</taxon>
        <taxon>Sordariomycetes</taxon>
        <taxon>Sordariomycetidae</taxon>
        <taxon>Calosphaeriales</taxon>
        <taxon>Pleurostomataceae</taxon>
        <taxon>Pleurostoma</taxon>
    </lineage>
</organism>
<feature type="transmembrane region" description="Helical" evidence="1">
    <location>
        <begin position="61"/>
        <end position="78"/>
    </location>
</feature>
<evidence type="ECO:0000313" key="4">
    <source>
        <dbReference type="Proteomes" id="UP001174694"/>
    </source>
</evidence>
<dbReference type="EMBL" id="JANBVO010000019">
    <property type="protein sequence ID" value="KAJ9143434.1"/>
    <property type="molecule type" value="Genomic_DNA"/>
</dbReference>
<feature type="domain" description="Linalool dehydratase/isomerase" evidence="2">
    <location>
        <begin position="251"/>
        <end position="552"/>
    </location>
</feature>
<dbReference type="AlphaFoldDB" id="A0AA38RP08"/>
<protein>
    <submittedName>
        <fullName evidence="3">Linalool dehydratase-isomerase</fullName>
    </submittedName>
</protein>